<dbReference type="SMART" id="SM00355">
    <property type="entry name" value="ZnF_C2H2"/>
    <property type="match status" value="3"/>
</dbReference>
<evidence type="ECO:0000256" key="1">
    <source>
        <dbReference type="PROSITE-ProRule" id="PRU00042"/>
    </source>
</evidence>
<dbReference type="GO" id="GO:0008270">
    <property type="term" value="F:zinc ion binding"/>
    <property type="evidence" value="ECO:0007669"/>
    <property type="project" value="UniProtKB-KW"/>
</dbReference>
<accession>A0A8H4F5Y8</accession>
<dbReference type="AlphaFoldDB" id="A0A8H4F5Y8"/>
<dbReference type="Pfam" id="PF12874">
    <property type="entry name" value="zf-met"/>
    <property type="match status" value="1"/>
</dbReference>
<evidence type="ECO:0000259" key="3">
    <source>
        <dbReference type="PROSITE" id="PS50157"/>
    </source>
</evidence>
<keyword evidence="1" id="KW-0863">Zinc-finger</keyword>
<name>A0A8H4F5Y8_MUCCL</name>
<dbReference type="PROSITE" id="PS50157">
    <property type="entry name" value="ZINC_FINGER_C2H2_2"/>
    <property type="match status" value="1"/>
</dbReference>
<dbReference type="PROSITE" id="PS00028">
    <property type="entry name" value="ZINC_FINGER_C2H2_1"/>
    <property type="match status" value="1"/>
</dbReference>
<proteinExistence type="predicted"/>
<feature type="region of interest" description="Disordered" evidence="2">
    <location>
        <begin position="1"/>
        <end position="21"/>
    </location>
</feature>
<gene>
    <name evidence="4" type="ORF">FB192DRAFT_1339484</name>
</gene>
<dbReference type="InterPro" id="IPR013087">
    <property type="entry name" value="Znf_C2H2_type"/>
</dbReference>
<evidence type="ECO:0000256" key="2">
    <source>
        <dbReference type="SAM" id="MobiDB-lite"/>
    </source>
</evidence>
<organism evidence="4 5">
    <name type="scientific">Mucor circinelloides f. lusitanicus</name>
    <name type="common">Mucor racemosus var. lusitanicus</name>
    <dbReference type="NCBI Taxonomy" id="29924"/>
    <lineage>
        <taxon>Eukaryota</taxon>
        <taxon>Fungi</taxon>
        <taxon>Fungi incertae sedis</taxon>
        <taxon>Mucoromycota</taxon>
        <taxon>Mucoromycotina</taxon>
        <taxon>Mucoromycetes</taxon>
        <taxon>Mucorales</taxon>
        <taxon>Mucorineae</taxon>
        <taxon>Mucoraceae</taxon>
        <taxon>Mucor</taxon>
    </lineage>
</organism>
<protein>
    <recommendedName>
        <fullName evidence="3">C2H2-type domain-containing protein</fullName>
    </recommendedName>
</protein>
<keyword evidence="1" id="KW-0862">Zinc</keyword>
<feature type="domain" description="C2H2-type" evidence="3">
    <location>
        <begin position="187"/>
        <end position="210"/>
    </location>
</feature>
<comment type="caution">
    <text evidence="4">The sequence shown here is derived from an EMBL/GenBank/DDBJ whole genome shotgun (WGS) entry which is preliminary data.</text>
</comment>
<evidence type="ECO:0000313" key="4">
    <source>
        <dbReference type="EMBL" id="KAF1804798.1"/>
    </source>
</evidence>
<dbReference type="Proteomes" id="UP000469890">
    <property type="component" value="Unassembled WGS sequence"/>
</dbReference>
<dbReference type="Gene3D" id="3.30.160.60">
    <property type="entry name" value="Classic Zinc Finger"/>
    <property type="match status" value="1"/>
</dbReference>
<feature type="compositionally biased region" description="Basic and acidic residues" evidence="2">
    <location>
        <begin position="67"/>
        <end position="80"/>
    </location>
</feature>
<dbReference type="EMBL" id="JAAECE010000002">
    <property type="protein sequence ID" value="KAF1804798.1"/>
    <property type="molecule type" value="Genomic_DNA"/>
</dbReference>
<keyword evidence="1" id="KW-0479">Metal-binding</keyword>
<reference evidence="4 5" key="1">
    <citation type="submission" date="2019-09" db="EMBL/GenBank/DDBJ databases">
        <authorList>
            <consortium name="DOE Joint Genome Institute"/>
            <person name="Mondo S.J."/>
            <person name="Navarro-Mendoza M.I."/>
            <person name="Perez-Arques C."/>
            <person name="Panchal S."/>
            <person name="Nicolas F.E."/>
            <person name="Ganguly P."/>
            <person name="Pangilinan J."/>
            <person name="Grigoriev I."/>
            <person name="Heitman J."/>
            <person name="Sanya K."/>
            <person name="Garre V."/>
        </authorList>
    </citation>
    <scope>NUCLEOTIDE SEQUENCE [LARGE SCALE GENOMIC DNA]</scope>
    <source>
        <strain evidence="4 5">MU402</strain>
    </source>
</reference>
<sequence length="275" mass="31726">MVSQRKNRPFGTVVKDETKDADAVKSEAVFNEAYTPYMKPFEEPAVCSVKTLKQEDQKPNSLNDALKQADSKDARHERSSSQENTSIDSEEIKQEYLAKTDKLLLSNLGKSTQLWLLEKSLIANIADEYPANQRNKDFYYRCSLCKQMQKSLQAVWEHRESVHLIKKVRNRSIKHLDLEPDVHDPNYYCQTCEKTSTSKANFRLHLRDVHQICLKPLPPAPDTNVEPDPKDVNGYCSACNHTYASRKHYRIHLKAFHRMKLPPSNVRKNANVLPD</sequence>
<feature type="region of interest" description="Disordered" evidence="2">
    <location>
        <begin position="50"/>
        <end position="88"/>
    </location>
</feature>
<evidence type="ECO:0000313" key="5">
    <source>
        <dbReference type="Proteomes" id="UP000469890"/>
    </source>
</evidence>